<dbReference type="SUPFAM" id="SSF141868">
    <property type="entry name" value="EAL domain-like"/>
    <property type="match status" value="1"/>
</dbReference>
<accession>A0ABS1V1W9</accession>
<reference evidence="2 3" key="1">
    <citation type="submission" date="2021-01" db="EMBL/GenBank/DDBJ databases">
        <title>Belnapia mucosa sp. nov. and Belnapia arida sp. nov., isolated from the Tabernas Desert (Almeria, Spain).</title>
        <authorList>
            <person name="Molina-Menor E."/>
            <person name="Vidal-Verdu A."/>
            <person name="Calonge A."/>
            <person name="Satari L."/>
            <person name="Pereto Magraner J."/>
            <person name="Porcar Miralles M."/>
        </authorList>
    </citation>
    <scope>NUCLEOTIDE SEQUENCE [LARGE SCALE GENOMIC DNA]</scope>
    <source>
        <strain evidence="2 3">T6</strain>
    </source>
</reference>
<sequence>MRRRLRADLRGAIRRGEMSLSYQPRIALADGRLTGAEALLRWNHPAHGPIPPATFIPLAEASSLILHLGGWVLREAAREAALWPESAGIVSVNVSARQIEAGLLPAQVAEALAESGLPSDRLELELTETLALEERPETLRMLAALREDGIGLALDDFGIGHASLARLRWLPFTALKLDRSFLAHIPEEREDMAILRAIRDLSHALRIRMVAEGVERDAQRRCLEALDCEEAQGWLFGRPVPAELLRQRWQAPALAG</sequence>
<keyword evidence="3" id="KW-1185">Reference proteome</keyword>
<evidence type="ECO:0000259" key="1">
    <source>
        <dbReference type="PROSITE" id="PS50883"/>
    </source>
</evidence>
<feature type="domain" description="EAL" evidence="1">
    <location>
        <begin position="2"/>
        <end position="253"/>
    </location>
</feature>
<dbReference type="Gene3D" id="3.20.20.450">
    <property type="entry name" value="EAL domain"/>
    <property type="match status" value="1"/>
</dbReference>
<dbReference type="Pfam" id="PF00563">
    <property type="entry name" value="EAL"/>
    <property type="match status" value="1"/>
</dbReference>
<evidence type="ECO:0000313" key="3">
    <source>
        <dbReference type="Proteomes" id="UP000606490"/>
    </source>
</evidence>
<proteinExistence type="predicted"/>
<name>A0ABS1V1W9_9PROT</name>
<comment type="caution">
    <text evidence="2">The sequence shown here is derived from an EMBL/GenBank/DDBJ whole genome shotgun (WGS) entry which is preliminary data.</text>
</comment>
<dbReference type="PROSITE" id="PS50883">
    <property type="entry name" value="EAL"/>
    <property type="match status" value="1"/>
</dbReference>
<dbReference type="Proteomes" id="UP000606490">
    <property type="component" value="Unassembled WGS sequence"/>
</dbReference>
<organism evidence="2 3">
    <name type="scientific">Belnapia mucosa</name>
    <dbReference type="NCBI Taxonomy" id="2804532"/>
    <lineage>
        <taxon>Bacteria</taxon>
        <taxon>Pseudomonadati</taxon>
        <taxon>Pseudomonadota</taxon>
        <taxon>Alphaproteobacteria</taxon>
        <taxon>Acetobacterales</taxon>
        <taxon>Roseomonadaceae</taxon>
        <taxon>Belnapia</taxon>
    </lineage>
</organism>
<protein>
    <submittedName>
        <fullName evidence="2">EAL domain-containing protein</fullName>
    </submittedName>
</protein>
<dbReference type="RefSeq" id="WP_202824830.1">
    <property type="nucleotide sequence ID" value="NZ_JAEUXJ010000002.1"/>
</dbReference>
<dbReference type="EMBL" id="JAEUXJ010000002">
    <property type="protein sequence ID" value="MBL6455106.1"/>
    <property type="molecule type" value="Genomic_DNA"/>
</dbReference>
<evidence type="ECO:0000313" key="2">
    <source>
        <dbReference type="EMBL" id="MBL6455106.1"/>
    </source>
</evidence>
<dbReference type="InterPro" id="IPR001633">
    <property type="entry name" value="EAL_dom"/>
</dbReference>
<dbReference type="SMART" id="SM00052">
    <property type="entry name" value="EAL"/>
    <property type="match status" value="1"/>
</dbReference>
<dbReference type="InterPro" id="IPR052155">
    <property type="entry name" value="Biofilm_reg_signaling"/>
</dbReference>
<gene>
    <name evidence="2" type="ORF">JMJ55_07205</name>
</gene>
<dbReference type="CDD" id="cd01948">
    <property type="entry name" value="EAL"/>
    <property type="match status" value="1"/>
</dbReference>
<dbReference type="PANTHER" id="PTHR44757:SF2">
    <property type="entry name" value="BIOFILM ARCHITECTURE MAINTENANCE PROTEIN MBAA"/>
    <property type="match status" value="1"/>
</dbReference>
<dbReference type="InterPro" id="IPR035919">
    <property type="entry name" value="EAL_sf"/>
</dbReference>
<dbReference type="PANTHER" id="PTHR44757">
    <property type="entry name" value="DIGUANYLATE CYCLASE DGCP"/>
    <property type="match status" value="1"/>
</dbReference>